<dbReference type="InterPro" id="IPR013221">
    <property type="entry name" value="Mur_ligase_cen"/>
</dbReference>
<sequence length="634" mass="70338">MHLLHQLQIYRKRGLVGVLKDHYWTAHRGITYLQAWLHRRNMRNTRFIGITGSAGKTTTKELSHLILSSFSESHATPQTENEHLFIARTILETKRHHRYCITEVAGHQPGYMDLSLRMLKPDIGVLTIIGNDHFRAFKGTGIEGIAAEKSKLITGLPHNGTAILNIDDPRVKAIGERCQARIIWVGKTEGATIRLLSATSCWPEPLKLMIAFQGQEYEVLTQLHGTHLALSVLAALGVAVAVGIPLEKAVPVLRQAVPAEGRMQIVSDDKGVVFIRDDMKAPYWSLQAPLNFLKQANSPRKVAVIGTLSDFSGDLSAKYKQFAREIRQYADLVVFVGSNAHRALRARKDQDDQTLQGFSNIRDAAIYLKNELCRGDLVLLKGSNAADHLVRIIHDQNQPIRCWRDRCGLNMFCDSCSYLYQTDSENDQGTTIEPALAQDKTIASTPTNSSTPDTSTPVIVGLGNPGKEFEATPHNAGYQVLDRIAERFNGHWQSTEEGLVSLVNIDGNAVKLFKPAANMNLIGPVLRQYLANNGCTAAHCIIIHDDMDLELGKVRLKHDGGDAGHRGVRSVVMALGTDAVRRIRVGVRRPEDRRKAREIVLARLAPDEMTKISSSIEQVIEIACKSLRLSKPEQ</sequence>
<keyword evidence="7" id="KW-1185">Reference proteome</keyword>
<dbReference type="GO" id="GO:0016881">
    <property type="term" value="F:acid-amino acid ligase activity"/>
    <property type="evidence" value="ECO:0007669"/>
    <property type="project" value="InterPro"/>
</dbReference>
<dbReference type="Pfam" id="PF02875">
    <property type="entry name" value="Mur_ligase_C"/>
    <property type="match status" value="1"/>
</dbReference>
<dbReference type="InterPro" id="IPR036615">
    <property type="entry name" value="Mur_ligase_C_dom_sf"/>
</dbReference>
<dbReference type="Pfam" id="PF08245">
    <property type="entry name" value="Mur_ligase_M"/>
    <property type="match status" value="1"/>
</dbReference>
<dbReference type="NCBIfam" id="TIGR00447">
    <property type="entry name" value="pth"/>
    <property type="match status" value="1"/>
</dbReference>
<dbReference type="GO" id="GO:0004045">
    <property type="term" value="F:peptidyl-tRNA hydrolase activity"/>
    <property type="evidence" value="ECO:0007669"/>
    <property type="project" value="InterPro"/>
</dbReference>
<keyword evidence="6" id="KW-0378">Hydrolase</keyword>
<dbReference type="Gene3D" id="3.40.1190.10">
    <property type="entry name" value="Mur-like, catalytic domain"/>
    <property type="match status" value="1"/>
</dbReference>
<evidence type="ECO:0000256" key="1">
    <source>
        <dbReference type="ARBA" id="ARBA00022598"/>
    </source>
</evidence>
<evidence type="ECO:0000256" key="3">
    <source>
        <dbReference type="ARBA" id="ARBA00022840"/>
    </source>
</evidence>
<dbReference type="EMBL" id="FNOY01000117">
    <property type="protein sequence ID" value="SDZ05578.1"/>
    <property type="molecule type" value="Genomic_DNA"/>
</dbReference>
<keyword evidence="1" id="KW-0436">Ligase</keyword>
<accession>A0A1H3PXB6</accession>
<feature type="domain" description="Mur ligase central" evidence="5">
    <location>
        <begin position="50"/>
        <end position="239"/>
    </location>
</feature>
<dbReference type="InterPro" id="IPR036416">
    <property type="entry name" value="Pept_tRNA_hydro_sf"/>
</dbReference>
<feature type="domain" description="Mur ligase C-terminal" evidence="4">
    <location>
        <begin position="261"/>
        <end position="383"/>
    </location>
</feature>
<dbReference type="Gene3D" id="3.90.190.20">
    <property type="entry name" value="Mur ligase, C-terminal domain"/>
    <property type="match status" value="1"/>
</dbReference>
<dbReference type="PANTHER" id="PTHR43024:SF1">
    <property type="entry name" value="UDP-N-ACETYLMURAMOYL-TRIPEPTIDE--D-ALANYL-D-ALANINE LIGASE"/>
    <property type="match status" value="1"/>
</dbReference>
<dbReference type="InterPro" id="IPR051046">
    <property type="entry name" value="MurCDEF_CellWall_CoF430Synth"/>
</dbReference>
<dbReference type="Proteomes" id="UP000198640">
    <property type="component" value="Unassembled WGS sequence"/>
</dbReference>
<dbReference type="Gene3D" id="3.40.50.1470">
    <property type="entry name" value="Peptidyl-tRNA hydrolase"/>
    <property type="match status" value="1"/>
</dbReference>
<dbReference type="GO" id="GO:0005524">
    <property type="term" value="F:ATP binding"/>
    <property type="evidence" value="ECO:0007669"/>
    <property type="project" value="UniProtKB-KW"/>
</dbReference>
<dbReference type="InterPro" id="IPR036565">
    <property type="entry name" value="Mur-like_cat_sf"/>
</dbReference>
<dbReference type="STRING" id="44576.SAMN05421881_11172"/>
<dbReference type="PANTHER" id="PTHR43024">
    <property type="entry name" value="UDP-N-ACETYLMURAMOYL-TRIPEPTIDE--D-ALANYL-D-ALANINE LIGASE"/>
    <property type="match status" value="1"/>
</dbReference>
<proteinExistence type="predicted"/>
<dbReference type="OrthoDB" id="9803907at2"/>
<name>A0A1H3PXB6_9PROT</name>
<keyword evidence="3" id="KW-0067">ATP-binding</keyword>
<evidence type="ECO:0000313" key="7">
    <source>
        <dbReference type="Proteomes" id="UP000198640"/>
    </source>
</evidence>
<dbReference type="Pfam" id="PF01195">
    <property type="entry name" value="Pept_tRNA_hydro"/>
    <property type="match status" value="1"/>
</dbReference>
<dbReference type="InterPro" id="IPR001328">
    <property type="entry name" value="Pept_tRNA_hydro"/>
</dbReference>
<evidence type="ECO:0000313" key="6">
    <source>
        <dbReference type="EMBL" id="SDZ05578.1"/>
    </source>
</evidence>
<dbReference type="AlphaFoldDB" id="A0A1H3PXB6"/>
<protein>
    <submittedName>
        <fullName evidence="6">Aminoacyl-tRNA hydrolase</fullName>
    </submittedName>
</protein>
<keyword evidence="2" id="KW-0547">Nucleotide-binding</keyword>
<dbReference type="SUPFAM" id="SSF53244">
    <property type="entry name" value="MurD-like peptide ligases, peptide-binding domain"/>
    <property type="match status" value="1"/>
</dbReference>
<reference evidence="6 7" key="1">
    <citation type="submission" date="2016-10" db="EMBL/GenBank/DDBJ databases">
        <authorList>
            <person name="de Groot N.N."/>
        </authorList>
    </citation>
    <scope>NUCLEOTIDE SEQUENCE [LARGE SCALE GENOMIC DNA]</scope>
    <source>
        <strain evidence="6 7">Nm1</strain>
    </source>
</reference>
<dbReference type="SUPFAM" id="SSF53178">
    <property type="entry name" value="Peptidyl-tRNA hydrolase-like"/>
    <property type="match status" value="1"/>
</dbReference>
<dbReference type="RefSeq" id="WP_090415898.1">
    <property type="nucleotide sequence ID" value="NZ_FNOY01000117.1"/>
</dbReference>
<dbReference type="InterPro" id="IPR004101">
    <property type="entry name" value="Mur_ligase_C"/>
</dbReference>
<organism evidence="6 7">
    <name type="scientific">Nitrosomonas halophila</name>
    <dbReference type="NCBI Taxonomy" id="44576"/>
    <lineage>
        <taxon>Bacteria</taxon>
        <taxon>Pseudomonadati</taxon>
        <taxon>Pseudomonadota</taxon>
        <taxon>Betaproteobacteria</taxon>
        <taxon>Nitrosomonadales</taxon>
        <taxon>Nitrosomonadaceae</taxon>
        <taxon>Nitrosomonas</taxon>
    </lineage>
</organism>
<dbReference type="SUPFAM" id="SSF53623">
    <property type="entry name" value="MurD-like peptide ligases, catalytic domain"/>
    <property type="match status" value="1"/>
</dbReference>
<evidence type="ECO:0000259" key="4">
    <source>
        <dbReference type="Pfam" id="PF02875"/>
    </source>
</evidence>
<gene>
    <name evidence="6" type="ORF">SAMN05421881_11172</name>
</gene>
<evidence type="ECO:0000259" key="5">
    <source>
        <dbReference type="Pfam" id="PF08245"/>
    </source>
</evidence>
<evidence type="ECO:0000256" key="2">
    <source>
        <dbReference type="ARBA" id="ARBA00022741"/>
    </source>
</evidence>